<dbReference type="SMART" id="SM00028">
    <property type="entry name" value="TPR"/>
    <property type="match status" value="5"/>
</dbReference>
<dbReference type="FunFam" id="3.30.70.270:FF:000001">
    <property type="entry name" value="Diguanylate cyclase domain protein"/>
    <property type="match status" value="1"/>
</dbReference>
<gene>
    <name evidence="7" type="ORF">N799_13865</name>
</gene>
<dbReference type="PANTHER" id="PTHR45138">
    <property type="entry name" value="REGULATORY COMPONENTS OF SENSORY TRANSDUCTION SYSTEM"/>
    <property type="match status" value="1"/>
</dbReference>
<keyword evidence="4" id="KW-1133">Transmembrane helix</keyword>
<evidence type="ECO:0000256" key="3">
    <source>
        <dbReference type="ARBA" id="ARBA00034247"/>
    </source>
</evidence>
<dbReference type="EMBL" id="AVPT01000005">
    <property type="protein sequence ID" value="KGM57091.1"/>
    <property type="molecule type" value="Genomic_DNA"/>
</dbReference>
<dbReference type="SUPFAM" id="SSF55073">
    <property type="entry name" value="Nucleotide cyclase"/>
    <property type="match status" value="1"/>
</dbReference>
<name>A0A0A0F1P6_9GAMM</name>
<dbReference type="GO" id="GO:0052621">
    <property type="term" value="F:diguanylate cyclase activity"/>
    <property type="evidence" value="ECO:0007669"/>
    <property type="project" value="UniProtKB-EC"/>
</dbReference>
<dbReference type="Proteomes" id="UP000029989">
    <property type="component" value="Unassembled WGS sequence"/>
</dbReference>
<feature type="transmembrane region" description="Helical" evidence="4">
    <location>
        <begin position="444"/>
        <end position="464"/>
    </location>
</feature>
<dbReference type="RefSeq" id="WP_036208382.1">
    <property type="nucleotide sequence ID" value="NZ_AVPT01000005.1"/>
</dbReference>
<reference evidence="7 8" key="1">
    <citation type="journal article" date="2015" name="Stand. Genomic Sci.">
        <title>Genomic information of the arsenic-resistant bacterium Lysobacter arseniciresistens type strain ZS79(T) and comparison of Lysobacter draft genomes.</title>
        <authorList>
            <person name="Liu L."/>
            <person name="Zhang S."/>
            <person name="Luo M."/>
            <person name="Wang G."/>
        </authorList>
    </citation>
    <scope>NUCLEOTIDE SEQUENCE [LARGE SCALE GENOMIC DNA]</scope>
    <source>
        <strain evidence="7 8">ZS79</strain>
    </source>
</reference>
<dbReference type="eggNOG" id="COG3706">
    <property type="taxonomic scope" value="Bacteria"/>
</dbReference>
<dbReference type="STRING" id="913325.N799_13865"/>
<dbReference type="EC" id="2.7.7.65" evidence="2"/>
<dbReference type="PANTHER" id="PTHR45138:SF9">
    <property type="entry name" value="DIGUANYLATE CYCLASE DGCM-RELATED"/>
    <property type="match status" value="1"/>
</dbReference>
<comment type="catalytic activity">
    <reaction evidence="3">
        <text>2 GTP = 3',3'-c-di-GMP + 2 diphosphate</text>
        <dbReference type="Rhea" id="RHEA:24898"/>
        <dbReference type="ChEBI" id="CHEBI:33019"/>
        <dbReference type="ChEBI" id="CHEBI:37565"/>
        <dbReference type="ChEBI" id="CHEBI:58805"/>
        <dbReference type="EC" id="2.7.7.65"/>
    </reaction>
</comment>
<dbReference type="InterPro" id="IPR050469">
    <property type="entry name" value="Diguanylate_Cyclase"/>
</dbReference>
<dbReference type="SUPFAM" id="SSF48452">
    <property type="entry name" value="TPR-like"/>
    <property type="match status" value="2"/>
</dbReference>
<accession>A0A0A0F1P6</accession>
<dbReference type="Gene3D" id="1.25.40.10">
    <property type="entry name" value="Tetratricopeptide repeat domain"/>
    <property type="match status" value="2"/>
</dbReference>
<keyword evidence="4" id="KW-0472">Membrane</keyword>
<evidence type="ECO:0000313" key="7">
    <source>
        <dbReference type="EMBL" id="KGM57091.1"/>
    </source>
</evidence>
<dbReference type="InterPro" id="IPR043128">
    <property type="entry name" value="Rev_trsase/Diguanyl_cyclase"/>
</dbReference>
<dbReference type="OrthoDB" id="9803824at2"/>
<dbReference type="Gene3D" id="3.30.70.270">
    <property type="match status" value="1"/>
</dbReference>
<dbReference type="Pfam" id="PF00990">
    <property type="entry name" value="GGDEF"/>
    <property type="match status" value="1"/>
</dbReference>
<dbReference type="NCBIfam" id="TIGR00254">
    <property type="entry name" value="GGDEF"/>
    <property type="match status" value="1"/>
</dbReference>
<feature type="signal peptide" evidence="5">
    <location>
        <begin position="1"/>
        <end position="23"/>
    </location>
</feature>
<keyword evidence="8" id="KW-1185">Reference proteome</keyword>
<dbReference type="InterPro" id="IPR029787">
    <property type="entry name" value="Nucleotide_cyclase"/>
</dbReference>
<evidence type="ECO:0000256" key="1">
    <source>
        <dbReference type="ARBA" id="ARBA00001946"/>
    </source>
</evidence>
<protein>
    <recommendedName>
        <fullName evidence="2">diguanylate cyclase</fullName>
        <ecNumber evidence="2">2.7.7.65</ecNumber>
    </recommendedName>
</protein>
<dbReference type="Pfam" id="PF13181">
    <property type="entry name" value="TPR_8"/>
    <property type="match status" value="1"/>
</dbReference>
<dbReference type="InterPro" id="IPR000160">
    <property type="entry name" value="GGDEF_dom"/>
</dbReference>
<dbReference type="GO" id="GO:1902201">
    <property type="term" value="P:negative regulation of bacterial-type flagellum-dependent cell motility"/>
    <property type="evidence" value="ECO:0007669"/>
    <property type="project" value="TreeGrafter"/>
</dbReference>
<feature type="domain" description="GGDEF" evidence="6">
    <location>
        <begin position="504"/>
        <end position="637"/>
    </location>
</feature>
<dbReference type="PROSITE" id="PS50887">
    <property type="entry name" value="GGDEF"/>
    <property type="match status" value="1"/>
</dbReference>
<dbReference type="eggNOG" id="COG0457">
    <property type="taxonomic scope" value="Bacteria"/>
</dbReference>
<dbReference type="GO" id="GO:0005886">
    <property type="term" value="C:plasma membrane"/>
    <property type="evidence" value="ECO:0007669"/>
    <property type="project" value="TreeGrafter"/>
</dbReference>
<evidence type="ECO:0000256" key="4">
    <source>
        <dbReference type="SAM" id="Phobius"/>
    </source>
</evidence>
<dbReference type="GO" id="GO:0043709">
    <property type="term" value="P:cell adhesion involved in single-species biofilm formation"/>
    <property type="evidence" value="ECO:0007669"/>
    <property type="project" value="TreeGrafter"/>
</dbReference>
<evidence type="ECO:0000259" key="6">
    <source>
        <dbReference type="PROSITE" id="PS50887"/>
    </source>
</evidence>
<keyword evidence="4" id="KW-0812">Transmembrane</keyword>
<evidence type="ECO:0000256" key="5">
    <source>
        <dbReference type="SAM" id="SignalP"/>
    </source>
</evidence>
<comment type="cofactor">
    <cofactor evidence="1">
        <name>Mg(2+)</name>
        <dbReference type="ChEBI" id="CHEBI:18420"/>
    </cofactor>
</comment>
<sequence length="644" mass="69978">MRRRIGAAMCALLAAFLALPGQAHENVPGQPPVHPEITPAQAAFDKLFWDIDDGAFPLDSYAQTYAVLARLEQAIPPGDVHRQLQYRYMHCLVGFNHGTTGAVDYARESAEAARAAGDEASEAALRACLGIHLSNNGDAASAAVQYEQAAQLARRGRDFNVEGVALVRRGNLRMDAGDIAAGLQDLLDAQQVFERGQVAFQVDFNLFAIAQAYRRLGELDRALEYINRVVEFGQARSDELVLASALNERGRIRMARGEFDQAEADLRQALVYATNEGRPASIGYIRLQLAELQNRRGRPRDALDELQAALVAYRQTGGPPPQDLLDLQTGIARSRLGQHRLALQSLGRALPALHDAGDLASVMEAHLWRADSREALGDATGALADLRAFARLRRESAGRATHQRVLAMSEGFDARYTELRNTRLREQQARAERLAAAERQRKPWRIASIALGAMLALVLAWLALRQARRLLRLRGMVSTDPLTGAINRREVQYRVAKHLAGGDAQLCVVLIDLDHFKQVNDRHGHAAGDQVLVRAVAAWHGVLRAGERLARLGGEEFVAVLPGAGIDAGAQVARRLLEATRAIDLGDVAPGLSITASFGVAAALPGERTLEEILGRADAALYRAKTAGRDRIEIADGPAPEASQ</sequence>
<proteinExistence type="predicted"/>
<dbReference type="SMART" id="SM00267">
    <property type="entry name" value="GGDEF"/>
    <property type="match status" value="1"/>
</dbReference>
<evidence type="ECO:0000256" key="2">
    <source>
        <dbReference type="ARBA" id="ARBA00012528"/>
    </source>
</evidence>
<dbReference type="AlphaFoldDB" id="A0A0A0F1P6"/>
<feature type="chain" id="PRO_5001962756" description="diguanylate cyclase" evidence="5">
    <location>
        <begin position="24"/>
        <end position="644"/>
    </location>
</feature>
<dbReference type="CDD" id="cd01949">
    <property type="entry name" value="GGDEF"/>
    <property type="match status" value="1"/>
</dbReference>
<dbReference type="InterPro" id="IPR011990">
    <property type="entry name" value="TPR-like_helical_dom_sf"/>
</dbReference>
<keyword evidence="5" id="KW-0732">Signal</keyword>
<dbReference type="InterPro" id="IPR019734">
    <property type="entry name" value="TPR_rpt"/>
</dbReference>
<comment type="caution">
    <text evidence="7">The sequence shown here is derived from an EMBL/GenBank/DDBJ whole genome shotgun (WGS) entry which is preliminary data.</text>
</comment>
<evidence type="ECO:0000313" key="8">
    <source>
        <dbReference type="Proteomes" id="UP000029989"/>
    </source>
</evidence>
<organism evidence="7 8">
    <name type="scientific">Lysobacter arseniciresistens ZS79</name>
    <dbReference type="NCBI Taxonomy" id="913325"/>
    <lineage>
        <taxon>Bacteria</taxon>
        <taxon>Pseudomonadati</taxon>
        <taxon>Pseudomonadota</taxon>
        <taxon>Gammaproteobacteria</taxon>
        <taxon>Lysobacterales</taxon>
        <taxon>Lysobacteraceae</taxon>
        <taxon>Novilysobacter</taxon>
    </lineage>
</organism>